<organism evidence="3 4">
    <name type="scientific">Anaerosporobacter mobilis DSM 15930</name>
    <dbReference type="NCBI Taxonomy" id="1120996"/>
    <lineage>
        <taxon>Bacteria</taxon>
        <taxon>Bacillati</taxon>
        <taxon>Bacillota</taxon>
        <taxon>Clostridia</taxon>
        <taxon>Lachnospirales</taxon>
        <taxon>Lachnospiraceae</taxon>
        <taxon>Anaerosporobacter</taxon>
    </lineage>
</organism>
<dbReference type="InterPro" id="IPR025641">
    <property type="entry name" value="DUF4340"/>
</dbReference>
<dbReference type="AlphaFoldDB" id="A0A1M7H5Q0"/>
<evidence type="ECO:0000313" key="4">
    <source>
        <dbReference type="Proteomes" id="UP000184038"/>
    </source>
</evidence>
<feature type="compositionally biased region" description="Low complexity" evidence="1">
    <location>
        <begin position="292"/>
        <end position="309"/>
    </location>
</feature>
<keyword evidence="4" id="KW-1185">Reference proteome</keyword>
<proteinExistence type="predicted"/>
<feature type="region of interest" description="Disordered" evidence="1">
    <location>
        <begin position="401"/>
        <end position="429"/>
    </location>
</feature>
<gene>
    <name evidence="3" type="ORF">SAMN02746066_01297</name>
</gene>
<feature type="region of interest" description="Disordered" evidence="1">
    <location>
        <begin position="281"/>
        <end position="321"/>
    </location>
</feature>
<evidence type="ECO:0000256" key="1">
    <source>
        <dbReference type="SAM" id="MobiDB-lite"/>
    </source>
</evidence>
<dbReference type="RefSeq" id="WP_073284830.1">
    <property type="nucleotide sequence ID" value="NZ_FRCP01000007.1"/>
</dbReference>
<protein>
    <recommendedName>
        <fullName evidence="2">DUF4340 domain-containing protein</fullName>
    </recommendedName>
</protein>
<feature type="compositionally biased region" description="Basic and acidic residues" evidence="1">
    <location>
        <begin position="312"/>
        <end position="321"/>
    </location>
</feature>
<dbReference type="EMBL" id="FRCP01000007">
    <property type="protein sequence ID" value="SHM23659.1"/>
    <property type="molecule type" value="Genomic_DNA"/>
</dbReference>
<evidence type="ECO:0000259" key="2">
    <source>
        <dbReference type="Pfam" id="PF14238"/>
    </source>
</evidence>
<dbReference type="STRING" id="1120996.SAMN02746066_01297"/>
<reference evidence="3 4" key="1">
    <citation type="submission" date="2016-11" db="EMBL/GenBank/DDBJ databases">
        <authorList>
            <person name="Jaros S."/>
            <person name="Januszkiewicz K."/>
            <person name="Wedrychowicz H."/>
        </authorList>
    </citation>
    <scope>NUCLEOTIDE SEQUENCE [LARGE SCALE GENOMIC DNA]</scope>
    <source>
        <strain evidence="3 4">DSM 15930</strain>
    </source>
</reference>
<evidence type="ECO:0000313" key="3">
    <source>
        <dbReference type="EMBL" id="SHM23659.1"/>
    </source>
</evidence>
<name>A0A1M7H5Q0_9FIRM</name>
<sequence>MARKKKKAGTLIILLGVLLLMILLYCLVINKKEEEEVTEDAITLTTLESDRITEISYTKNGTTLTYKKTDNTWLDQSDTKAPVNQDYITNMLGNISNLLADKIVVEEAEDLDEYGLDKPTLVVTVTSDDNTKVELTIGDSLGVGSGYYAKLADKNTVYAVSEGIYSAFNHTQTEMISIEEFPVITTTNITNISVTKDNNPIFKADYDQSAADAGEYNAWNISKPYKTIQKGNPTNFDSYFESYSSVSLSECVDYKGSDLSKYGLDNPSAIIDLSYYTETTENSANMEEDSVSTDMTSDTSTTSTSGEEASTNEEKQEATTVRTDHKVKILVGDKNDDGEYYIQVKADGREYENAVYTIATSAIDAMLDINPYDYVNNLVQLVDITSLDHLTVQANGKTYTLAVTPNPDKKTETKDEADDSQDSVSSDEVSDSLYYYNGNKVEEKEFKNLYQDLIGITTVGEIKKEVSDSTPVYEFDFTRNSDSLEELHVSYLPYDGVNFYRVSINGEENFLVEKAAVDKIIKELTEFTSK</sequence>
<dbReference type="Proteomes" id="UP000184038">
    <property type="component" value="Unassembled WGS sequence"/>
</dbReference>
<accession>A0A1M7H5Q0</accession>
<feature type="domain" description="DUF4340" evidence="2">
    <location>
        <begin position="73"/>
        <end position="267"/>
    </location>
</feature>
<dbReference type="Pfam" id="PF14238">
    <property type="entry name" value="DUF4340"/>
    <property type="match status" value="1"/>
</dbReference>